<feature type="transmembrane region" description="Helical" evidence="1">
    <location>
        <begin position="78"/>
        <end position="95"/>
    </location>
</feature>
<sequence>MLYSLSAEETLHRVDIALCVPVVLIMNFSLFQYLVTTFHRRRQERRVRLLLTVAFLSFASLIPFAFPNSFISRDLNDISEVCSVLTFLLQITILTRDVNRRIKIRSIWSLMWIGETLVVVSLGTLVLNFIDLFEELIPIETVELLNDMAEFASLLFIVCFRFYFLALAKGMHKVFITQKTEIVVYVLFLTHSAPFLVLDHFTALNWRHVQGLYMRITIALCLWTTIKARISSKSSKRGWSTLTGGTGPGVSNLDSKFSKGSAVPVKLSKVPQKKHNSVSVAPYPMSAPTVDKLCSVG</sequence>
<evidence type="ECO:0000313" key="2">
    <source>
        <dbReference type="EMBL" id="TMW57865.1"/>
    </source>
</evidence>
<dbReference type="Proteomes" id="UP000794436">
    <property type="component" value="Unassembled WGS sequence"/>
</dbReference>
<reference evidence="2" key="1">
    <citation type="submission" date="2019-03" db="EMBL/GenBank/DDBJ databases">
        <title>Long read genome sequence of the mycoparasitic Pythium oligandrum ATCC 38472 isolated from sugarbeet rhizosphere.</title>
        <authorList>
            <person name="Gaulin E."/>
        </authorList>
    </citation>
    <scope>NUCLEOTIDE SEQUENCE</scope>
    <source>
        <strain evidence="2">ATCC 38472_TT</strain>
    </source>
</reference>
<dbReference type="AlphaFoldDB" id="A0A8K1C7H3"/>
<feature type="transmembrane region" description="Helical" evidence="1">
    <location>
        <begin position="150"/>
        <end position="170"/>
    </location>
</feature>
<proteinExistence type="predicted"/>
<feature type="transmembrane region" description="Helical" evidence="1">
    <location>
        <begin position="107"/>
        <end position="130"/>
    </location>
</feature>
<gene>
    <name evidence="2" type="ORF">Poli38472_013339</name>
</gene>
<keyword evidence="1" id="KW-0812">Transmembrane</keyword>
<evidence type="ECO:0000256" key="1">
    <source>
        <dbReference type="SAM" id="Phobius"/>
    </source>
</evidence>
<dbReference type="EMBL" id="SPLM01000113">
    <property type="protein sequence ID" value="TMW57865.1"/>
    <property type="molecule type" value="Genomic_DNA"/>
</dbReference>
<evidence type="ECO:0000313" key="3">
    <source>
        <dbReference type="Proteomes" id="UP000794436"/>
    </source>
</evidence>
<feature type="transmembrane region" description="Helical" evidence="1">
    <location>
        <begin position="47"/>
        <end position="66"/>
    </location>
</feature>
<feature type="transmembrane region" description="Helical" evidence="1">
    <location>
        <begin position="182"/>
        <end position="206"/>
    </location>
</feature>
<keyword evidence="1" id="KW-1133">Transmembrane helix</keyword>
<keyword evidence="1" id="KW-0472">Membrane</keyword>
<dbReference type="OrthoDB" id="112250at2759"/>
<keyword evidence="3" id="KW-1185">Reference proteome</keyword>
<name>A0A8K1C7H3_PYTOL</name>
<feature type="transmembrane region" description="Helical" evidence="1">
    <location>
        <begin position="12"/>
        <end position="35"/>
    </location>
</feature>
<protein>
    <submittedName>
        <fullName evidence="2">Uncharacterized protein</fullName>
    </submittedName>
</protein>
<accession>A0A8K1C7H3</accession>
<organism evidence="2 3">
    <name type="scientific">Pythium oligandrum</name>
    <name type="common">Mycoparasitic fungus</name>
    <dbReference type="NCBI Taxonomy" id="41045"/>
    <lineage>
        <taxon>Eukaryota</taxon>
        <taxon>Sar</taxon>
        <taxon>Stramenopiles</taxon>
        <taxon>Oomycota</taxon>
        <taxon>Peronosporomycetes</taxon>
        <taxon>Pythiales</taxon>
        <taxon>Pythiaceae</taxon>
        <taxon>Pythium</taxon>
    </lineage>
</organism>
<comment type="caution">
    <text evidence="2">The sequence shown here is derived from an EMBL/GenBank/DDBJ whole genome shotgun (WGS) entry which is preliminary data.</text>
</comment>